<feature type="signal peptide" evidence="2">
    <location>
        <begin position="1"/>
        <end position="28"/>
    </location>
</feature>
<protein>
    <recommendedName>
        <fullName evidence="5">DUF3060 domain-containing protein</fullName>
    </recommendedName>
</protein>
<keyword evidence="2" id="KW-0732">Signal</keyword>
<organism evidence="3 4">
    <name type="scientific">Brevibacterium salitolerans</name>
    <dbReference type="NCBI Taxonomy" id="1403566"/>
    <lineage>
        <taxon>Bacteria</taxon>
        <taxon>Bacillati</taxon>
        <taxon>Actinomycetota</taxon>
        <taxon>Actinomycetes</taxon>
        <taxon>Micrococcales</taxon>
        <taxon>Brevibacteriaceae</taxon>
        <taxon>Brevibacterium</taxon>
    </lineage>
</organism>
<comment type="caution">
    <text evidence="3">The sequence shown here is derived from an EMBL/GenBank/DDBJ whole genome shotgun (WGS) entry which is preliminary data.</text>
</comment>
<name>A0ABN2WKD6_9MICO</name>
<dbReference type="Proteomes" id="UP001500984">
    <property type="component" value="Unassembled WGS sequence"/>
</dbReference>
<evidence type="ECO:0000256" key="1">
    <source>
        <dbReference type="SAM" id="MobiDB-lite"/>
    </source>
</evidence>
<dbReference type="Pfam" id="PF11259">
    <property type="entry name" value="DUF3060"/>
    <property type="match status" value="1"/>
</dbReference>
<feature type="chain" id="PRO_5045670515" description="DUF3060 domain-containing protein" evidence="2">
    <location>
        <begin position="29"/>
        <end position="200"/>
    </location>
</feature>
<dbReference type="InterPro" id="IPR021417">
    <property type="entry name" value="DUF3060"/>
</dbReference>
<dbReference type="RefSeq" id="WP_291794058.1">
    <property type="nucleotide sequence ID" value="NZ_BAAAPZ010000004.1"/>
</dbReference>
<feature type="region of interest" description="Disordered" evidence="1">
    <location>
        <begin position="36"/>
        <end position="72"/>
    </location>
</feature>
<evidence type="ECO:0000313" key="3">
    <source>
        <dbReference type="EMBL" id="GAA2094393.1"/>
    </source>
</evidence>
<dbReference type="PROSITE" id="PS51257">
    <property type="entry name" value="PROKAR_LIPOPROTEIN"/>
    <property type="match status" value="1"/>
</dbReference>
<proteinExistence type="predicted"/>
<sequence length="200" mass="19689">MTTVHCRSSRIRKTVPLLFLAGVLTVSGCSVSITEGGDADGTVEGSGSPSGPAEENSDSGSAATEDSVDAEVSATGDDIAEQAVEGTSGFAETDQDFDREELRGAATTALTCSSSLTVGEGYVGQLVSVTGDCSDLSVSGTGIVVVAEAVSSLVVEGSGTVVLVDTAESVSVSGQGNAVMWGSGDPAVSDSGTANVARQG</sequence>
<keyword evidence="4" id="KW-1185">Reference proteome</keyword>
<accession>A0ABN2WKD6</accession>
<dbReference type="EMBL" id="BAAAPZ010000004">
    <property type="protein sequence ID" value="GAA2094393.1"/>
    <property type="molecule type" value="Genomic_DNA"/>
</dbReference>
<evidence type="ECO:0000313" key="4">
    <source>
        <dbReference type="Proteomes" id="UP001500984"/>
    </source>
</evidence>
<evidence type="ECO:0000256" key="2">
    <source>
        <dbReference type="SAM" id="SignalP"/>
    </source>
</evidence>
<gene>
    <name evidence="3" type="ORF">GCM10009823_13380</name>
</gene>
<evidence type="ECO:0008006" key="5">
    <source>
        <dbReference type="Google" id="ProtNLM"/>
    </source>
</evidence>
<reference evidence="3 4" key="1">
    <citation type="journal article" date="2019" name="Int. J. Syst. Evol. Microbiol.">
        <title>The Global Catalogue of Microorganisms (GCM) 10K type strain sequencing project: providing services to taxonomists for standard genome sequencing and annotation.</title>
        <authorList>
            <consortium name="The Broad Institute Genomics Platform"/>
            <consortium name="The Broad Institute Genome Sequencing Center for Infectious Disease"/>
            <person name="Wu L."/>
            <person name="Ma J."/>
        </authorList>
    </citation>
    <scope>NUCLEOTIDE SEQUENCE [LARGE SCALE GENOMIC DNA]</scope>
    <source>
        <strain evidence="3 4">JCM 15900</strain>
    </source>
</reference>